<accession>A0ABU5QF80</accession>
<gene>
    <name evidence="3" type="ORF">VB248_20295</name>
</gene>
<evidence type="ECO:0000256" key="1">
    <source>
        <dbReference type="ARBA" id="ARBA00008791"/>
    </source>
</evidence>
<proteinExistence type="inferred from homology"/>
<sequence>METICVQKILVPIDFSEASLNALNTAIFMAQRQHAQIILFHVVNTYSILPNPDHDIIYDSNLEKLLDEHLKNIRKLADKITHQYFVDCRAFIRTGLVSSEILRASIDFYADIIVLSTYSTSSTNNHFRIGSNTLSVIKNANCPVLTVPPEQKFEKFSTILYPIRPVKGALEQYDLAKTILRENKAELIVVGMVDNTHKESFELLNQETALLNQKLKEDNLKAQSYFYFSQDMPNKILEKAQDFQADLLVLTATLDHKVQDYYLGPFVERILHFAKIPVLSIRPKPSDTLEIAPVNHKNYAIKMLGII</sequence>
<dbReference type="InterPro" id="IPR014729">
    <property type="entry name" value="Rossmann-like_a/b/a_fold"/>
</dbReference>
<evidence type="ECO:0000259" key="2">
    <source>
        <dbReference type="Pfam" id="PF00582"/>
    </source>
</evidence>
<dbReference type="PRINTS" id="PR01438">
    <property type="entry name" value="UNVRSLSTRESS"/>
</dbReference>
<organism evidence="3 4">
    <name type="scientific">Arcicella rigui</name>
    <dbReference type="NCBI Taxonomy" id="797020"/>
    <lineage>
        <taxon>Bacteria</taxon>
        <taxon>Pseudomonadati</taxon>
        <taxon>Bacteroidota</taxon>
        <taxon>Cytophagia</taxon>
        <taxon>Cytophagales</taxon>
        <taxon>Flectobacillaceae</taxon>
        <taxon>Arcicella</taxon>
    </lineage>
</organism>
<comment type="caution">
    <text evidence="3">The sequence shown here is derived from an EMBL/GenBank/DDBJ whole genome shotgun (WGS) entry which is preliminary data.</text>
</comment>
<feature type="domain" description="UspA" evidence="2">
    <location>
        <begin position="7"/>
        <end position="148"/>
    </location>
</feature>
<dbReference type="CDD" id="cd00293">
    <property type="entry name" value="USP-like"/>
    <property type="match status" value="2"/>
</dbReference>
<dbReference type="InterPro" id="IPR006015">
    <property type="entry name" value="Universal_stress_UspA"/>
</dbReference>
<dbReference type="InterPro" id="IPR006016">
    <property type="entry name" value="UspA"/>
</dbReference>
<protein>
    <submittedName>
        <fullName evidence="3">Universal stress protein</fullName>
    </submittedName>
</protein>
<dbReference type="RefSeq" id="WP_323298662.1">
    <property type="nucleotide sequence ID" value="NZ_JAYFUM010000028.1"/>
</dbReference>
<dbReference type="PANTHER" id="PTHR46268">
    <property type="entry name" value="STRESS RESPONSE PROTEIN NHAX"/>
    <property type="match status" value="1"/>
</dbReference>
<evidence type="ECO:0000313" key="4">
    <source>
        <dbReference type="Proteomes" id="UP001302949"/>
    </source>
</evidence>
<dbReference type="SUPFAM" id="SSF52402">
    <property type="entry name" value="Adenine nucleotide alpha hydrolases-like"/>
    <property type="match status" value="2"/>
</dbReference>
<dbReference type="EMBL" id="JAYFUM010000028">
    <property type="protein sequence ID" value="MEA5141506.1"/>
    <property type="molecule type" value="Genomic_DNA"/>
</dbReference>
<reference evidence="3 4" key="1">
    <citation type="submission" date="2023-12" db="EMBL/GenBank/DDBJ databases">
        <title>Novel species of the genus Arcicella isolated from rivers.</title>
        <authorList>
            <person name="Lu H."/>
        </authorList>
    </citation>
    <scope>NUCLEOTIDE SEQUENCE [LARGE SCALE GENOMIC DNA]</scope>
    <source>
        <strain evidence="3 4">KCTC 23307</strain>
    </source>
</reference>
<dbReference type="PANTHER" id="PTHR46268:SF6">
    <property type="entry name" value="UNIVERSAL STRESS PROTEIN UP12"/>
    <property type="match status" value="1"/>
</dbReference>
<dbReference type="Proteomes" id="UP001302949">
    <property type="component" value="Unassembled WGS sequence"/>
</dbReference>
<comment type="similarity">
    <text evidence="1">Belongs to the universal stress protein A family.</text>
</comment>
<feature type="domain" description="UspA" evidence="2">
    <location>
        <begin position="158"/>
        <end position="282"/>
    </location>
</feature>
<dbReference type="Pfam" id="PF00582">
    <property type="entry name" value="Usp"/>
    <property type="match status" value="2"/>
</dbReference>
<keyword evidence="4" id="KW-1185">Reference proteome</keyword>
<evidence type="ECO:0000313" key="3">
    <source>
        <dbReference type="EMBL" id="MEA5141506.1"/>
    </source>
</evidence>
<dbReference type="Gene3D" id="3.40.50.620">
    <property type="entry name" value="HUPs"/>
    <property type="match status" value="2"/>
</dbReference>
<name>A0ABU5QF80_9BACT</name>